<name>A0AAV4W258_9ARAC</name>
<dbReference type="Proteomes" id="UP001054837">
    <property type="component" value="Unassembled WGS sequence"/>
</dbReference>
<proteinExistence type="predicted"/>
<feature type="region of interest" description="Disordered" evidence="1">
    <location>
        <begin position="28"/>
        <end position="64"/>
    </location>
</feature>
<dbReference type="EMBL" id="BPLQ01013939">
    <property type="protein sequence ID" value="GIY75979.1"/>
    <property type="molecule type" value="Genomic_DNA"/>
</dbReference>
<protein>
    <submittedName>
        <fullName evidence="2">Uncharacterized protein</fullName>
    </submittedName>
</protein>
<accession>A0AAV4W258</accession>
<keyword evidence="3" id="KW-1185">Reference proteome</keyword>
<evidence type="ECO:0000313" key="2">
    <source>
        <dbReference type="EMBL" id="GIY75979.1"/>
    </source>
</evidence>
<dbReference type="AlphaFoldDB" id="A0AAV4W258"/>
<sequence>MNRKSTGDEAETWMTLYLKFTSGLGPKETVLGDESGVGRQPWGRSDRRKDNAAQDWASAFGPAGSLENPPSIDVYYSKLNSSFPKHSSLTQIPGP</sequence>
<comment type="caution">
    <text evidence="2">The sequence shown here is derived from an EMBL/GenBank/DDBJ whole genome shotgun (WGS) entry which is preliminary data.</text>
</comment>
<evidence type="ECO:0000256" key="1">
    <source>
        <dbReference type="SAM" id="MobiDB-lite"/>
    </source>
</evidence>
<evidence type="ECO:0000313" key="3">
    <source>
        <dbReference type="Proteomes" id="UP001054837"/>
    </source>
</evidence>
<gene>
    <name evidence="2" type="ORF">CDAR_377361</name>
</gene>
<organism evidence="2 3">
    <name type="scientific">Caerostris darwini</name>
    <dbReference type="NCBI Taxonomy" id="1538125"/>
    <lineage>
        <taxon>Eukaryota</taxon>
        <taxon>Metazoa</taxon>
        <taxon>Ecdysozoa</taxon>
        <taxon>Arthropoda</taxon>
        <taxon>Chelicerata</taxon>
        <taxon>Arachnida</taxon>
        <taxon>Araneae</taxon>
        <taxon>Araneomorphae</taxon>
        <taxon>Entelegynae</taxon>
        <taxon>Araneoidea</taxon>
        <taxon>Araneidae</taxon>
        <taxon>Caerostris</taxon>
    </lineage>
</organism>
<reference evidence="2 3" key="1">
    <citation type="submission" date="2021-06" db="EMBL/GenBank/DDBJ databases">
        <title>Caerostris darwini draft genome.</title>
        <authorList>
            <person name="Kono N."/>
            <person name="Arakawa K."/>
        </authorList>
    </citation>
    <scope>NUCLEOTIDE SEQUENCE [LARGE SCALE GENOMIC DNA]</scope>
</reference>